<dbReference type="InterPro" id="IPR000718">
    <property type="entry name" value="Peptidase_M13"/>
</dbReference>
<dbReference type="Proteomes" id="UP000218209">
    <property type="component" value="Unassembled WGS sequence"/>
</dbReference>
<keyword evidence="2" id="KW-0645">Protease</keyword>
<feature type="domain" description="Peptidase M13 C-terminal" evidence="8">
    <location>
        <begin position="637"/>
        <end position="858"/>
    </location>
</feature>
<evidence type="ECO:0008006" key="12">
    <source>
        <dbReference type="Google" id="ProtNLM"/>
    </source>
</evidence>
<keyword evidence="4" id="KW-0378">Hydrolase</keyword>
<feature type="region of interest" description="Disordered" evidence="7">
    <location>
        <begin position="1"/>
        <end position="33"/>
    </location>
</feature>
<evidence type="ECO:0000256" key="6">
    <source>
        <dbReference type="ARBA" id="ARBA00023049"/>
    </source>
</evidence>
<dbReference type="Gene3D" id="1.10.1380.10">
    <property type="entry name" value="Neutral endopeptidase , domain2"/>
    <property type="match status" value="1"/>
</dbReference>
<evidence type="ECO:0000256" key="1">
    <source>
        <dbReference type="ARBA" id="ARBA00001947"/>
    </source>
</evidence>
<feature type="region of interest" description="Disordered" evidence="7">
    <location>
        <begin position="57"/>
        <end position="96"/>
    </location>
</feature>
<dbReference type="Gene3D" id="3.40.390.10">
    <property type="entry name" value="Collagenase (Catalytic Domain)"/>
    <property type="match status" value="1"/>
</dbReference>
<dbReference type="GO" id="GO:0004222">
    <property type="term" value="F:metalloendopeptidase activity"/>
    <property type="evidence" value="ECO:0007669"/>
    <property type="project" value="InterPro"/>
</dbReference>
<dbReference type="GO" id="GO:0005886">
    <property type="term" value="C:plasma membrane"/>
    <property type="evidence" value="ECO:0007669"/>
    <property type="project" value="TreeGrafter"/>
</dbReference>
<dbReference type="Pfam" id="PF01431">
    <property type="entry name" value="Peptidase_M13"/>
    <property type="match status" value="1"/>
</dbReference>
<evidence type="ECO:0000256" key="7">
    <source>
        <dbReference type="SAM" id="MobiDB-lite"/>
    </source>
</evidence>
<dbReference type="SUPFAM" id="SSF55486">
    <property type="entry name" value="Metalloproteases ('zincins'), catalytic domain"/>
    <property type="match status" value="2"/>
</dbReference>
<evidence type="ECO:0000313" key="10">
    <source>
        <dbReference type="EMBL" id="OSX71157.1"/>
    </source>
</evidence>
<keyword evidence="11" id="KW-1185">Reference proteome</keyword>
<evidence type="ECO:0000256" key="4">
    <source>
        <dbReference type="ARBA" id="ARBA00022801"/>
    </source>
</evidence>
<feature type="compositionally biased region" description="Basic residues" evidence="7">
    <location>
        <begin position="57"/>
        <end position="75"/>
    </location>
</feature>
<dbReference type="PROSITE" id="PS51885">
    <property type="entry name" value="NEPRILYSIN"/>
    <property type="match status" value="1"/>
</dbReference>
<proteinExistence type="predicted"/>
<reference evidence="10 11" key="1">
    <citation type="submission" date="2017-03" db="EMBL/GenBank/DDBJ databases">
        <title>WGS assembly of Porphyra umbilicalis.</title>
        <authorList>
            <person name="Brawley S.H."/>
            <person name="Blouin N.A."/>
            <person name="Ficko-Blean E."/>
            <person name="Wheeler G.L."/>
            <person name="Lohr M."/>
            <person name="Goodson H.V."/>
            <person name="Jenkins J.W."/>
            <person name="Blaby-Haas C.E."/>
            <person name="Helliwell K.E."/>
            <person name="Chan C."/>
            <person name="Marriage T."/>
            <person name="Bhattacharya D."/>
            <person name="Klein A.S."/>
            <person name="Badis Y."/>
            <person name="Brodie J."/>
            <person name="Cao Y."/>
            <person name="Collen J."/>
            <person name="Dittami S.M."/>
            <person name="Gachon C.M."/>
            <person name="Green B.R."/>
            <person name="Karpowicz S."/>
            <person name="Kim J.W."/>
            <person name="Kudahl U."/>
            <person name="Lin S."/>
            <person name="Michel G."/>
            <person name="Mittag M."/>
            <person name="Olson B.J."/>
            <person name="Pangilinan J."/>
            <person name="Peng Y."/>
            <person name="Qiu H."/>
            <person name="Shu S."/>
            <person name="Singer J.T."/>
            <person name="Smith A.G."/>
            <person name="Sprecher B.N."/>
            <person name="Wagner V."/>
            <person name="Wang W."/>
            <person name="Wang Z.-Y."/>
            <person name="Yan J."/>
            <person name="Yarish C."/>
            <person name="Zoeuner-Riek S."/>
            <person name="Zhuang Y."/>
            <person name="Zou Y."/>
            <person name="Lindquist E.A."/>
            <person name="Grimwood J."/>
            <person name="Barry K."/>
            <person name="Rokhsar D.S."/>
            <person name="Schmutz J."/>
            <person name="Stiller J.W."/>
            <person name="Grossman A.R."/>
            <person name="Prochnik S.E."/>
        </authorList>
    </citation>
    <scope>NUCLEOTIDE SEQUENCE [LARGE SCALE GENOMIC DNA]</scope>
    <source>
        <strain evidence="10">4086291</strain>
    </source>
</reference>
<accession>A0A1X6NRF1</accession>
<keyword evidence="5" id="KW-0862">Zinc</keyword>
<dbReference type="InterPro" id="IPR042089">
    <property type="entry name" value="Peptidase_M13_dom_2"/>
</dbReference>
<keyword evidence="6" id="KW-0482">Metalloprotease</keyword>
<dbReference type="GO" id="GO:0016485">
    <property type="term" value="P:protein processing"/>
    <property type="evidence" value="ECO:0007669"/>
    <property type="project" value="TreeGrafter"/>
</dbReference>
<comment type="cofactor">
    <cofactor evidence="1">
        <name>Zn(2+)</name>
        <dbReference type="ChEBI" id="CHEBI:29105"/>
    </cofactor>
</comment>
<dbReference type="EMBL" id="KV919163">
    <property type="protein sequence ID" value="OSX71157.1"/>
    <property type="molecule type" value="Genomic_DNA"/>
</dbReference>
<organism evidence="10 11">
    <name type="scientific">Porphyra umbilicalis</name>
    <name type="common">Purple laver</name>
    <name type="synonym">Red alga</name>
    <dbReference type="NCBI Taxonomy" id="2786"/>
    <lineage>
        <taxon>Eukaryota</taxon>
        <taxon>Rhodophyta</taxon>
        <taxon>Bangiophyceae</taxon>
        <taxon>Bangiales</taxon>
        <taxon>Bangiaceae</taxon>
        <taxon>Porphyra</taxon>
    </lineage>
</organism>
<evidence type="ECO:0000256" key="5">
    <source>
        <dbReference type="ARBA" id="ARBA00022833"/>
    </source>
</evidence>
<evidence type="ECO:0000256" key="3">
    <source>
        <dbReference type="ARBA" id="ARBA00022723"/>
    </source>
</evidence>
<evidence type="ECO:0000259" key="8">
    <source>
        <dbReference type="Pfam" id="PF01431"/>
    </source>
</evidence>
<dbReference type="InterPro" id="IPR024079">
    <property type="entry name" value="MetalloPept_cat_dom_sf"/>
</dbReference>
<feature type="domain" description="Peptidase M13 N-terminal" evidence="9">
    <location>
        <begin position="143"/>
        <end position="437"/>
    </location>
</feature>
<dbReference type="PANTHER" id="PTHR11733:SF133">
    <property type="entry name" value="PHOSPHATE-REGULATING NEUTRAL ENDOPEPTIDASE PHEX"/>
    <property type="match status" value="1"/>
</dbReference>
<gene>
    <name evidence="10" type="ORF">BU14_0585s0004</name>
</gene>
<dbReference type="PANTHER" id="PTHR11733">
    <property type="entry name" value="ZINC METALLOPROTEASE FAMILY M13 NEPRILYSIN-RELATED"/>
    <property type="match status" value="1"/>
</dbReference>
<evidence type="ECO:0000313" key="11">
    <source>
        <dbReference type="Proteomes" id="UP000218209"/>
    </source>
</evidence>
<evidence type="ECO:0000256" key="2">
    <source>
        <dbReference type="ARBA" id="ARBA00022670"/>
    </source>
</evidence>
<dbReference type="InterPro" id="IPR008753">
    <property type="entry name" value="Peptidase_M13_N"/>
</dbReference>
<keyword evidence="3" id="KW-0479">Metal-binding</keyword>
<evidence type="ECO:0000259" key="9">
    <source>
        <dbReference type="Pfam" id="PF05649"/>
    </source>
</evidence>
<dbReference type="AlphaFoldDB" id="A0A1X6NRF1"/>
<dbReference type="Pfam" id="PF05649">
    <property type="entry name" value="Peptidase_M13_N"/>
    <property type="match status" value="1"/>
</dbReference>
<protein>
    <recommendedName>
        <fullName evidence="12">Peptidase M13 C-terminal domain-containing protein</fullName>
    </recommendedName>
</protein>
<dbReference type="GO" id="GO:0046872">
    <property type="term" value="F:metal ion binding"/>
    <property type="evidence" value="ECO:0007669"/>
    <property type="project" value="UniProtKB-KW"/>
</dbReference>
<dbReference type="InterPro" id="IPR018497">
    <property type="entry name" value="Peptidase_M13_C"/>
</dbReference>
<name>A0A1X6NRF1_PORUM</name>
<sequence length="867" mass="92285">MPSGDLVRRVAVRAPTSPRVSGARESPPPSHGATAFAVRLDDARRPCETLAAAVVVPRRRRRRGRGSHHRGHGRRGGGGIPHARPPHATSSPAYTPPADVAALYARLCTPSGDPRDFPPGADGDGDRTAAHVVCDTAATTVDPCNDFFAYACGGWLARTVRGGKQPREGEAGGRRLRLPDSTVATEGLLDLLRAPSGVGADAAAFVRACVDDKADTYFSNELQDPNAWASSLHRTDALVAAVPFLGAAAPPVTSAVGWRAALVGLARLGIFPLMYWEVQRDELADPYAAAMYLDSGGTAMDRAAADMLGDTGVATLIRTALTFAAPVLGVPTDNATVAGVAALMRSLTDIAPSAQQLSYAEAARQREAVQLIGVGPLTTELLLPQLLADYGCDVNGPDGGVVYLSDPDYLRKRLPGLKLRSGDPTVLRAFLVFELVAFLYDAGVLTNPVWPDGVRPSTTLFAPPPTSAKPRAAPPQPLSWCLQEMQWRSPPLHKALDVAFQDAYTAAEPAKVRLMRLVGLRIRKAAVYAWLPRIGRGWMSRSARASITYKLRRTIVELAGDSRRRGLLPSLDPDRYPGGRLIAANASYPAAFLAASAVAVDGAVQKFTAAATRARWGDRRPNAAALDIVSPAYEPTAVYDEKINLVHVSIALATARFVDERLPAEMSIGAIGSVLGHELMHPLLGRGQRTDSRGLPFNWTTAGDRRGLAAREECYVTKYSRYTPTALLAPASDDGPGGVDGSDDDVPVAPVNGTSSLIENLADVEGTRLAWMALKSYVADAATWRRRRRPSTLGAVWSSGQLFWLGRAQMMCAAYDARALAPGMGGRYAPEEFRVAGPASEVAGFGHAWGCPAGTPNTSKRCPAVFW</sequence>
<dbReference type="OrthoDB" id="6475849at2759"/>